<proteinExistence type="inferred from homology"/>
<evidence type="ECO:0000256" key="3">
    <source>
        <dbReference type="ARBA" id="ARBA00022907"/>
    </source>
</evidence>
<dbReference type="PANTHER" id="PTHR11232">
    <property type="entry name" value="PHOSPHOTYROSINE INTERACTION DOMAIN-CONTAINING FAMILY MEMBER"/>
    <property type="match status" value="1"/>
</dbReference>
<evidence type="ECO:0000256" key="5">
    <source>
        <dbReference type="SAM" id="Coils"/>
    </source>
</evidence>
<dbReference type="GO" id="GO:0005737">
    <property type="term" value="C:cytoplasm"/>
    <property type="evidence" value="ECO:0007669"/>
    <property type="project" value="UniProtKB-SubCell"/>
</dbReference>
<evidence type="ECO:0000256" key="2">
    <source>
        <dbReference type="ARBA" id="ARBA00022490"/>
    </source>
</evidence>
<evidence type="ECO:0000256" key="1">
    <source>
        <dbReference type="ARBA" id="ARBA00004496"/>
    </source>
</evidence>
<evidence type="ECO:0000313" key="9">
    <source>
        <dbReference type="RefSeq" id="XP_055901631.1"/>
    </source>
</evidence>
<comment type="subcellular location">
    <subcellularLocation>
        <location evidence="1">Cytoplasm</location>
    </subcellularLocation>
</comment>
<dbReference type="SMART" id="SM00462">
    <property type="entry name" value="PTB"/>
    <property type="match status" value="1"/>
</dbReference>
<name>A0A9W3BQ28_BIOGL</name>
<dbReference type="GeneID" id="106061911"/>
<dbReference type="CDD" id="cd01273">
    <property type="entry name" value="PTB_CED-6"/>
    <property type="match status" value="1"/>
</dbReference>
<dbReference type="Gene3D" id="2.30.29.30">
    <property type="entry name" value="Pleckstrin-homology domain (PH domain)/Phosphotyrosine-binding domain (PTB)"/>
    <property type="match status" value="1"/>
</dbReference>
<dbReference type="OrthoDB" id="10057585at2759"/>
<dbReference type="Proteomes" id="UP001165740">
    <property type="component" value="Chromosome 11"/>
</dbReference>
<dbReference type="GO" id="GO:0006909">
    <property type="term" value="P:phagocytosis"/>
    <property type="evidence" value="ECO:0007669"/>
    <property type="project" value="UniProtKB-KW"/>
</dbReference>
<evidence type="ECO:0000256" key="4">
    <source>
        <dbReference type="ARBA" id="ARBA00060944"/>
    </source>
</evidence>
<dbReference type="InterPro" id="IPR006020">
    <property type="entry name" value="PTB/PI_dom"/>
</dbReference>
<comment type="similarity">
    <text evidence="4">Belongs to the ced-6 family.</text>
</comment>
<dbReference type="RefSeq" id="XP_055901631.1">
    <property type="nucleotide sequence ID" value="XM_056045656.1"/>
</dbReference>
<dbReference type="PANTHER" id="PTHR11232:SF77">
    <property type="entry name" value="GULP PTB DOMAIN CONTAINING ENGULFMENT ADAPTOR 1"/>
    <property type="match status" value="1"/>
</dbReference>
<evidence type="ECO:0000313" key="8">
    <source>
        <dbReference type="Proteomes" id="UP001165740"/>
    </source>
</evidence>
<keyword evidence="8" id="KW-1185">Reference proteome</keyword>
<protein>
    <submittedName>
        <fullName evidence="9">PTB domain-containing engulfment adapter protein 1-like isoform X1</fullName>
    </submittedName>
</protein>
<dbReference type="AlphaFoldDB" id="A0A9W3BQ28"/>
<feature type="region of interest" description="Disordered" evidence="6">
    <location>
        <begin position="368"/>
        <end position="432"/>
    </location>
</feature>
<dbReference type="SUPFAM" id="SSF50729">
    <property type="entry name" value="PH domain-like"/>
    <property type="match status" value="1"/>
</dbReference>
<dbReference type="FunFam" id="2.30.29.30:FF:000118">
    <property type="entry name" value="GULP PTB domain containing engulfment adaptor 1"/>
    <property type="match status" value="1"/>
</dbReference>
<dbReference type="Pfam" id="PF00640">
    <property type="entry name" value="PID"/>
    <property type="match status" value="1"/>
</dbReference>
<evidence type="ECO:0000256" key="6">
    <source>
        <dbReference type="SAM" id="MobiDB-lite"/>
    </source>
</evidence>
<accession>A0A9W3BQ28</accession>
<evidence type="ECO:0000259" key="7">
    <source>
        <dbReference type="PROSITE" id="PS01179"/>
    </source>
</evidence>
<reference evidence="9" key="1">
    <citation type="submission" date="2025-08" db="UniProtKB">
        <authorList>
            <consortium name="RefSeq"/>
        </authorList>
    </citation>
    <scope>IDENTIFICATION</scope>
</reference>
<sequence>MVLRLKIKSPPLTAAHVLSAVLFIINARWSDCLVPVCTSRSVSLLHLRCEVGRVVLTLKDFGTRKFISLGGTSAPGIFRSASLPSLAWLDKRSGLKVTKRIASLVQKSTPKKNAAATTSAMRSGNKKWQHPPEALLSGHILYTVKFLGECAVDVPKGTEIVKDAIRKMKFNKHIKRAEGQKPPKVELIISADAVTILEPKQKMILYQYPLHRISYCADDKSDKRMLTFIAKEANGNQHYCYVFHSDKCAEEITLTIGQAFDLAYKRFIETCATDGDIRKQFLMLQKKVQTLQYENETLRKRVEDLEKLKDQSEVEEYKRTNEITDLQSVGLKLRESSTDDDINVKPTGHVTVVGRRLENLVLNSPLTNTRRHASLGSTGQYTPILSPPPSNTRSNRANSLRSSTSSASSTSPTHTSQVNIDPFGMEVFNPRSDPDLADIQAGFSRGLSFGTDDFTLDQLDPLKF</sequence>
<keyword evidence="2" id="KW-0963">Cytoplasm</keyword>
<dbReference type="OMA" id="FIINARW"/>
<dbReference type="PROSITE" id="PS01179">
    <property type="entry name" value="PID"/>
    <property type="match status" value="1"/>
</dbReference>
<keyword evidence="3" id="KW-0581">Phagocytosis</keyword>
<feature type="coiled-coil region" evidence="5">
    <location>
        <begin position="288"/>
        <end position="315"/>
    </location>
</feature>
<organism evidence="8 9">
    <name type="scientific">Biomphalaria glabrata</name>
    <name type="common">Bloodfluke planorb</name>
    <name type="synonym">Freshwater snail</name>
    <dbReference type="NCBI Taxonomy" id="6526"/>
    <lineage>
        <taxon>Eukaryota</taxon>
        <taxon>Metazoa</taxon>
        <taxon>Spiralia</taxon>
        <taxon>Lophotrochozoa</taxon>
        <taxon>Mollusca</taxon>
        <taxon>Gastropoda</taxon>
        <taxon>Heterobranchia</taxon>
        <taxon>Euthyneura</taxon>
        <taxon>Panpulmonata</taxon>
        <taxon>Hygrophila</taxon>
        <taxon>Lymnaeoidea</taxon>
        <taxon>Planorbidae</taxon>
        <taxon>Biomphalaria</taxon>
    </lineage>
</organism>
<feature type="domain" description="PID" evidence="7">
    <location>
        <begin position="142"/>
        <end position="269"/>
    </location>
</feature>
<dbReference type="InterPro" id="IPR011993">
    <property type="entry name" value="PH-like_dom_sf"/>
</dbReference>
<feature type="compositionally biased region" description="Low complexity" evidence="6">
    <location>
        <begin position="391"/>
        <end position="411"/>
    </location>
</feature>
<dbReference type="InterPro" id="IPR051133">
    <property type="entry name" value="Adapter_Engulfment-Domain"/>
</dbReference>
<gene>
    <name evidence="9" type="primary">LOC106061911</name>
</gene>
<keyword evidence="5" id="KW-0175">Coiled coil</keyword>